<keyword evidence="1" id="KW-0812">Transmembrane</keyword>
<reference evidence="2" key="1">
    <citation type="submission" date="2022-12" db="EMBL/GenBank/DDBJ databases">
        <authorList>
            <person name="Petersen C."/>
        </authorList>
    </citation>
    <scope>NUCLEOTIDE SEQUENCE</scope>
    <source>
        <strain evidence="2">IBT 17660</strain>
    </source>
</reference>
<accession>A0A9W9WHL5</accession>
<dbReference type="Proteomes" id="UP001147760">
    <property type="component" value="Unassembled WGS sequence"/>
</dbReference>
<reference evidence="2" key="2">
    <citation type="journal article" date="2023" name="IMA Fungus">
        <title>Comparative genomic study of the Penicillium genus elucidates a diverse pangenome and 15 lateral gene transfer events.</title>
        <authorList>
            <person name="Petersen C."/>
            <person name="Sorensen T."/>
            <person name="Nielsen M.R."/>
            <person name="Sondergaard T.E."/>
            <person name="Sorensen J.L."/>
            <person name="Fitzpatrick D.A."/>
            <person name="Frisvad J.C."/>
            <person name="Nielsen K.L."/>
        </authorList>
    </citation>
    <scope>NUCLEOTIDE SEQUENCE</scope>
    <source>
        <strain evidence="2">IBT 17660</strain>
    </source>
</reference>
<evidence type="ECO:0000313" key="3">
    <source>
        <dbReference type="Proteomes" id="UP001147760"/>
    </source>
</evidence>
<feature type="transmembrane region" description="Helical" evidence="1">
    <location>
        <begin position="150"/>
        <end position="174"/>
    </location>
</feature>
<evidence type="ECO:0000256" key="1">
    <source>
        <dbReference type="SAM" id="Phobius"/>
    </source>
</evidence>
<gene>
    <name evidence="2" type="ORF">N7530_010530</name>
</gene>
<proteinExistence type="predicted"/>
<keyword evidence="1" id="KW-0472">Membrane</keyword>
<keyword evidence="1" id="KW-1133">Transmembrane helix</keyword>
<dbReference type="EMBL" id="JAPWDO010000007">
    <property type="protein sequence ID" value="KAJ5462325.1"/>
    <property type="molecule type" value="Genomic_DNA"/>
</dbReference>
<organism evidence="2 3">
    <name type="scientific">Penicillium desertorum</name>
    <dbReference type="NCBI Taxonomy" id="1303715"/>
    <lineage>
        <taxon>Eukaryota</taxon>
        <taxon>Fungi</taxon>
        <taxon>Dikarya</taxon>
        <taxon>Ascomycota</taxon>
        <taxon>Pezizomycotina</taxon>
        <taxon>Eurotiomycetes</taxon>
        <taxon>Eurotiomycetidae</taxon>
        <taxon>Eurotiales</taxon>
        <taxon>Aspergillaceae</taxon>
        <taxon>Penicillium</taxon>
    </lineage>
</organism>
<sequence length="236" mass="26366">MGGSYSKYDVDASLENAYEMLNNHAEELNKLSSWREEVDNKIKAIDMRISLGNNTQSTGSSADVQSLLKNVDDVHAESERLRADIKALSTLIDQNTAEIGHWKGEIEALPAKFHGILGAEVNTMNAKYHALSTKVDNGFNNSPPAINRGLAIGIPLGLGIPLSIAVIFLCAMWIRRRYPYIPQHVNKEEAENYIKIHNATRRKTLTEKLCDLLEALSFKKTQDIPEVYVMENTPTK</sequence>
<evidence type="ECO:0000313" key="2">
    <source>
        <dbReference type="EMBL" id="KAJ5462325.1"/>
    </source>
</evidence>
<protein>
    <submittedName>
        <fullName evidence="2">Uncharacterized protein</fullName>
    </submittedName>
</protein>
<keyword evidence="3" id="KW-1185">Reference proteome</keyword>
<name>A0A9W9WHL5_9EURO</name>
<comment type="caution">
    <text evidence="2">The sequence shown here is derived from an EMBL/GenBank/DDBJ whole genome shotgun (WGS) entry which is preliminary data.</text>
</comment>
<dbReference type="OrthoDB" id="4326017at2759"/>
<dbReference type="Gene3D" id="1.10.287.1490">
    <property type="match status" value="1"/>
</dbReference>
<dbReference type="AlphaFoldDB" id="A0A9W9WHL5"/>